<gene>
    <name evidence="1" type="ORF">FKW44_004404</name>
</gene>
<proteinExistence type="predicted"/>
<dbReference type="Proteomes" id="UP000595437">
    <property type="component" value="Chromosome 3"/>
</dbReference>
<reference evidence="2" key="1">
    <citation type="submission" date="2021-01" db="EMBL/GenBank/DDBJ databases">
        <title>Caligus Genome Assembly.</title>
        <authorList>
            <person name="Gallardo-Escarate C."/>
        </authorList>
    </citation>
    <scope>NUCLEOTIDE SEQUENCE [LARGE SCALE GENOMIC DNA]</scope>
</reference>
<protein>
    <submittedName>
        <fullName evidence="1">Uncharacterized protein</fullName>
    </submittedName>
</protein>
<accession>A0A7T8HLN4</accession>
<dbReference type="EMBL" id="CP045892">
    <property type="protein sequence ID" value="QQP52293.1"/>
    <property type="molecule type" value="Genomic_DNA"/>
</dbReference>
<evidence type="ECO:0000313" key="2">
    <source>
        <dbReference type="Proteomes" id="UP000595437"/>
    </source>
</evidence>
<name>A0A7T8HLN4_CALRO</name>
<organism evidence="1 2">
    <name type="scientific">Caligus rogercresseyi</name>
    <name type="common">Sea louse</name>
    <dbReference type="NCBI Taxonomy" id="217165"/>
    <lineage>
        <taxon>Eukaryota</taxon>
        <taxon>Metazoa</taxon>
        <taxon>Ecdysozoa</taxon>
        <taxon>Arthropoda</taxon>
        <taxon>Crustacea</taxon>
        <taxon>Multicrustacea</taxon>
        <taxon>Hexanauplia</taxon>
        <taxon>Copepoda</taxon>
        <taxon>Siphonostomatoida</taxon>
        <taxon>Caligidae</taxon>
        <taxon>Caligus</taxon>
    </lineage>
</organism>
<keyword evidence="2" id="KW-1185">Reference proteome</keyword>
<dbReference type="AlphaFoldDB" id="A0A7T8HLN4"/>
<evidence type="ECO:0000313" key="1">
    <source>
        <dbReference type="EMBL" id="QQP52293.1"/>
    </source>
</evidence>
<sequence>MVCMRMCMCRVLHRACGNDALADWFASSGGVISARYKRKADGKVGESFQSLPQV</sequence>